<comment type="caution">
    <text evidence="2">The sequence shown here is derived from an EMBL/GenBank/DDBJ whole genome shotgun (WGS) entry which is preliminary data.</text>
</comment>
<dbReference type="EMBL" id="JBHSPR010000066">
    <property type="protein sequence ID" value="MFC6022709.1"/>
    <property type="molecule type" value="Genomic_DNA"/>
</dbReference>
<dbReference type="RefSeq" id="WP_377432475.1">
    <property type="nucleotide sequence ID" value="NZ_JBHSPR010000066.1"/>
</dbReference>
<dbReference type="Proteomes" id="UP001596203">
    <property type="component" value="Unassembled WGS sequence"/>
</dbReference>
<proteinExistence type="predicted"/>
<evidence type="ECO:0000313" key="2">
    <source>
        <dbReference type="EMBL" id="MFC6022709.1"/>
    </source>
</evidence>
<reference evidence="3" key="1">
    <citation type="journal article" date="2019" name="Int. J. Syst. Evol. Microbiol.">
        <title>The Global Catalogue of Microorganisms (GCM) 10K type strain sequencing project: providing services to taxonomists for standard genome sequencing and annotation.</title>
        <authorList>
            <consortium name="The Broad Institute Genomics Platform"/>
            <consortium name="The Broad Institute Genome Sequencing Center for Infectious Disease"/>
            <person name="Wu L."/>
            <person name="Ma J."/>
        </authorList>
    </citation>
    <scope>NUCLEOTIDE SEQUENCE [LARGE SCALE GENOMIC DNA]</scope>
    <source>
        <strain evidence="3">ZS-35-S2</strain>
    </source>
</reference>
<evidence type="ECO:0000256" key="1">
    <source>
        <dbReference type="SAM" id="MobiDB-lite"/>
    </source>
</evidence>
<protein>
    <submittedName>
        <fullName evidence="2">Uncharacterized protein</fullName>
    </submittedName>
</protein>
<feature type="region of interest" description="Disordered" evidence="1">
    <location>
        <begin position="1"/>
        <end position="59"/>
    </location>
</feature>
<accession>A0ABW1KLL4</accession>
<evidence type="ECO:0000313" key="3">
    <source>
        <dbReference type="Proteomes" id="UP001596203"/>
    </source>
</evidence>
<keyword evidence="3" id="KW-1185">Reference proteome</keyword>
<sequence>MSSRDSSGTRGGASPPTTPAPPTSDDAEETVKDQGVEAFPDTGGSKYPPRGPGRPASEPLKVRVELIVVDDPAAAKELLKRQAAVVKEALQWFADNPPDAEGDESP</sequence>
<organism evidence="2 3">
    <name type="scientific">Plantactinospora solaniradicis</name>
    <dbReference type="NCBI Taxonomy" id="1723736"/>
    <lineage>
        <taxon>Bacteria</taxon>
        <taxon>Bacillati</taxon>
        <taxon>Actinomycetota</taxon>
        <taxon>Actinomycetes</taxon>
        <taxon>Micromonosporales</taxon>
        <taxon>Micromonosporaceae</taxon>
        <taxon>Plantactinospora</taxon>
    </lineage>
</organism>
<name>A0ABW1KLL4_9ACTN</name>
<gene>
    <name evidence="2" type="ORF">ACFP2T_41960</name>
</gene>
<feature type="compositionally biased region" description="Low complexity" evidence="1">
    <location>
        <begin position="1"/>
        <end position="15"/>
    </location>
</feature>